<keyword evidence="3" id="KW-1185">Reference proteome</keyword>
<accession>A0A0P0VWE9</accession>
<dbReference type="EMBL" id="AP014959">
    <property type="protein sequence ID" value="BAS83736.1"/>
    <property type="molecule type" value="Genomic_DNA"/>
</dbReference>
<evidence type="ECO:0000313" key="3">
    <source>
        <dbReference type="Proteomes" id="UP000059680"/>
    </source>
</evidence>
<reference evidence="2 3" key="2">
    <citation type="journal article" date="2013" name="Plant Cell Physiol.">
        <title>Rice Annotation Project Database (RAP-DB): an integrative and interactive database for rice genomics.</title>
        <authorList>
            <person name="Sakai H."/>
            <person name="Lee S.S."/>
            <person name="Tanaka T."/>
            <person name="Numa H."/>
            <person name="Kim J."/>
            <person name="Kawahara Y."/>
            <person name="Wakimoto H."/>
            <person name="Yang C.C."/>
            <person name="Iwamoto M."/>
            <person name="Abe T."/>
            <person name="Yamada Y."/>
            <person name="Muto A."/>
            <person name="Inokuchi H."/>
            <person name="Ikemura T."/>
            <person name="Matsumoto T."/>
            <person name="Sasaki T."/>
            <person name="Itoh T."/>
        </authorList>
    </citation>
    <scope>NUCLEOTIDE SEQUENCE [LARGE SCALE GENOMIC DNA]</scope>
    <source>
        <strain evidence="3">cv. Nipponbare</strain>
    </source>
</reference>
<reference evidence="3" key="1">
    <citation type="journal article" date="2005" name="Nature">
        <title>The map-based sequence of the rice genome.</title>
        <authorList>
            <consortium name="International rice genome sequencing project (IRGSP)"/>
            <person name="Matsumoto T."/>
            <person name="Wu J."/>
            <person name="Kanamori H."/>
            <person name="Katayose Y."/>
            <person name="Fujisawa M."/>
            <person name="Namiki N."/>
            <person name="Mizuno H."/>
            <person name="Yamamoto K."/>
            <person name="Antonio B.A."/>
            <person name="Baba T."/>
            <person name="Sakata K."/>
            <person name="Nagamura Y."/>
            <person name="Aoki H."/>
            <person name="Arikawa K."/>
            <person name="Arita K."/>
            <person name="Bito T."/>
            <person name="Chiden Y."/>
            <person name="Fujitsuka N."/>
            <person name="Fukunaka R."/>
            <person name="Hamada M."/>
            <person name="Harada C."/>
            <person name="Hayashi A."/>
            <person name="Hijishita S."/>
            <person name="Honda M."/>
            <person name="Hosokawa S."/>
            <person name="Ichikawa Y."/>
            <person name="Idonuma A."/>
            <person name="Iijima M."/>
            <person name="Ikeda M."/>
            <person name="Ikeno M."/>
            <person name="Ito K."/>
            <person name="Ito S."/>
            <person name="Ito T."/>
            <person name="Ito Y."/>
            <person name="Ito Y."/>
            <person name="Iwabuchi A."/>
            <person name="Kamiya K."/>
            <person name="Karasawa W."/>
            <person name="Kurita K."/>
            <person name="Katagiri S."/>
            <person name="Kikuta A."/>
            <person name="Kobayashi H."/>
            <person name="Kobayashi N."/>
            <person name="Machita K."/>
            <person name="Maehara T."/>
            <person name="Masukawa M."/>
            <person name="Mizubayashi T."/>
            <person name="Mukai Y."/>
            <person name="Nagasaki H."/>
            <person name="Nagata Y."/>
            <person name="Naito S."/>
            <person name="Nakashima M."/>
            <person name="Nakama Y."/>
            <person name="Nakamichi Y."/>
            <person name="Nakamura M."/>
            <person name="Meguro A."/>
            <person name="Negishi M."/>
            <person name="Ohta I."/>
            <person name="Ohta T."/>
            <person name="Okamoto M."/>
            <person name="Ono N."/>
            <person name="Saji S."/>
            <person name="Sakaguchi M."/>
            <person name="Sakai K."/>
            <person name="Shibata M."/>
            <person name="Shimokawa T."/>
            <person name="Song J."/>
            <person name="Takazaki Y."/>
            <person name="Terasawa K."/>
            <person name="Tsugane M."/>
            <person name="Tsuji K."/>
            <person name="Ueda S."/>
            <person name="Waki K."/>
            <person name="Yamagata H."/>
            <person name="Yamamoto M."/>
            <person name="Yamamoto S."/>
            <person name="Yamane H."/>
            <person name="Yoshiki S."/>
            <person name="Yoshihara R."/>
            <person name="Yukawa K."/>
            <person name="Zhong H."/>
            <person name="Yano M."/>
            <person name="Yuan Q."/>
            <person name="Ouyang S."/>
            <person name="Liu J."/>
            <person name="Jones K.M."/>
            <person name="Gansberger K."/>
            <person name="Moffat K."/>
            <person name="Hill J."/>
            <person name="Bera J."/>
            <person name="Fadrosh D."/>
            <person name="Jin S."/>
            <person name="Johri S."/>
            <person name="Kim M."/>
            <person name="Overton L."/>
            <person name="Reardon M."/>
            <person name="Tsitrin T."/>
            <person name="Vuong H."/>
            <person name="Weaver B."/>
            <person name="Ciecko A."/>
            <person name="Tallon L."/>
            <person name="Jackson J."/>
            <person name="Pai G."/>
            <person name="Aken S.V."/>
            <person name="Utterback T."/>
            <person name="Reidmuller S."/>
            <person name="Feldblyum T."/>
            <person name="Hsiao J."/>
            <person name="Zismann V."/>
            <person name="Iobst S."/>
            <person name="de Vazeille A.R."/>
            <person name="Buell C.R."/>
            <person name="Ying K."/>
            <person name="Li Y."/>
            <person name="Lu T."/>
            <person name="Huang Y."/>
            <person name="Zhao Q."/>
            <person name="Feng Q."/>
            <person name="Zhang L."/>
            <person name="Zhu J."/>
            <person name="Weng Q."/>
            <person name="Mu J."/>
            <person name="Lu Y."/>
            <person name="Fan D."/>
            <person name="Liu Y."/>
            <person name="Guan J."/>
            <person name="Zhang Y."/>
            <person name="Yu S."/>
            <person name="Liu X."/>
            <person name="Zhang Y."/>
            <person name="Hong G."/>
            <person name="Han B."/>
            <person name="Choisne N."/>
            <person name="Demange N."/>
            <person name="Orjeda G."/>
            <person name="Samain S."/>
            <person name="Cattolico L."/>
            <person name="Pelletier E."/>
            <person name="Couloux A."/>
            <person name="Segurens B."/>
            <person name="Wincker P."/>
            <person name="D'Hont A."/>
            <person name="Scarpelli C."/>
            <person name="Weissenbach J."/>
            <person name="Salanoubat M."/>
            <person name="Quetier F."/>
            <person name="Yu Y."/>
            <person name="Kim H.R."/>
            <person name="Rambo T."/>
            <person name="Currie J."/>
            <person name="Collura K."/>
            <person name="Luo M."/>
            <person name="Yang T."/>
            <person name="Ammiraju J.S.S."/>
            <person name="Engler F."/>
            <person name="Soderlund C."/>
            <person name="Wing R.A."/>
            <person name="Palmer L.E."/>
            <person name="de la Bastide M."/>
            <person name="Spiegel L."/>
            <person name="Nascimento L."/>
            <person name="Zutavern T."/>
            <person name="O'Shaughnessy A."/>
            <person name="Dike S."/>
            <person name="Dedhia N."/>
            <person name="Preston R."/>
            <person name="Balija V."/>
            <person name="McCombie W.R."/>
            <person name="Chow T."/>
            <person name="Chen H."/>
            <person name="Chung M."/>
            <person name="Chen C."/>
            <person name="Shaw J."/>
            <person name="Wu H."/>
            <person name="Hsiao K."/>
            <person name="Chao Y."/>
            <person name="Chu M."/>
            <person name="Cheng C."/>
            <person name="Hour A."/>
            <person name="Lee P."/>
            <person name="Lin S."/>
            <person name="Lin Y."/>
            <person name="Liou J."/>
            <person name="Liu S."/>
            <person name="Hsing Y."/>
            <person name="Raghuvanshi S."/>
            <person name="Mohanty A."/>
            <person name="Bharti A.K."/>
            <person name="Gaur A."/>
            <person name="Gupta V."/>
            <person name="Kumar D."/>
            <person name="Ravi V."/>
            <person name="Vij S."/>
            <person name="Kapur A."/>
            <person name="Khurana P."/>
            <person name="Khurana P."/>
            <person name="Khurana J.P."/>
            <person name="Tyagi A.K."/>
            <person name="Gaikwad K."/>
            <person name="Singh A."/>
            <person name="Dalal V."/>
            <person name="Srivastava S."/>
            <person name="Dixit A."/>
            <person name="Pal A.K."/>
            <person name="Ghazi I.A."/>
            <person name="Yadav M."/>
            <person name="Pandit A."/>
            <person name="Bhargava A."/>
            <person name="Sureshbabu K."/>
            <person name="Batra K."/>
            <person name="Sharma T.R."/>
            <person name="Mohapatra T."/>
            <person name="Singh N.K."/>
            <person name="Messing J."/>
            <person name="Nelson A.B."/>
            <person name="Fuks G."/>
            <person name="Kavchok S."/>
            <person name="Keizer G."/>
            <person name="Linton E."/>
            <person name="Llaca V."/>
            <person name="Song R."/>
            <person name="Tanyolac B."/>
            <person name="Young S."/>
            <person name="Ho-Il K."/>
            <person name="Hahn J.H."/>
            <person name="Sangsakoo G."/>
            <person name="Vanavichit A."/>
            <person name="de Mattos Luiz.A.T."/>
            <person name="Zimmer P.D."/>
            <person name="Malone G."/>
            <person name="Dellagostin O."/>
            <person name="de Oliveira A.C."/>
            <person name="Bevan M."/>
            <person name="Bancroft I."/>
            <person name="Minx P."/>
            <person name="Cordum H."/>
            <person name="Wilson R."/>
            <person name="Cheng Z."/>
            <person name="Jin W."/>
            <person name="Jiang J."/>
            <person name="Leong S.A."/>
            <person name="Iwama H."/>
            <person name="Gojobori T."/>
            <person name="Itoh T."/>
            <person name="Niimura Y."/>
            <person name="Fujii Y."/>
            <person name="Habara T."/>
            <person name="Sakai H."/>
            <person name="Sato Y."/>
            <person name="Wilson G."/>
            <person name="Kumar K."/>
            <person name="McCouch S."/>
            <person name="Juretic N."/>
            <person name="Hoen D."/>
            <person name="Wright S."/>
            <person name="Bruskiewich R."/>
            <person name="Bureau T."/>
            <person name="Miyao A."/>
            <person name="Hirochika H."/>
            <person name="Nishikawa T."/>
            <person name="Kadowaki K."/>
            <person name="Sugiura M."/>
            <person name="Burr B."/>
            <person name="Sasaki T."/>
        </authorList>
    </citation>
    <scope>NUCLEOTIDE SEQUENCE [LARGE SCALE GENOMIC DNA]</scope>
    <source>
        <strain evidence="3">cv. Nipponbare</strain>
    </source>
</reference>
<dbReference type="InParanoid" id="A0A0P0VWE9"/>
<dbReference type="Proteomes" id="UP000059680">
    <property type="component" value="Chromosome 3"/>
</dbReference>
<sequence length="154" mass="16126">MVALYTVPYVLFPRISAVAHSRSSAVNESGPSKWTSLPPPSPPAPPEPPPPPPDFPAAALARAPAELRRHGAGEAVVEEVDAPELGEEAEGGRELPAERVVVEAELAERRELADLVGERAGEALEGELDGDHLPLRALDPGPPAGARVEPRAVP</sequence>
<feature type="non-terminal residue" evidence="2">
    <location>
        <position position="1"/>
    </location>
</feature>
<evidence type="ECO:0000313" key="2">
    <source>
        <dbReference type="EMBL" id="BAS83736.1"/>
    </source>
</evidence>
<reference evidence="2 3" key="3">
    <citation type="journal article" date="2013" name="Rice">
        <title>Improvement of the Oryza sativa Nipponbare reference genome using next generation sequence and optical map data.</title>
        <authorList>
            <person name="Kawahara Y."/>
            <person name="de la Bastide M."/>
            <person name="Hamilton J.P."/>
            <person name="Kanamori H."/>
            <person name="McCombie W.R."/>
            <person name="Ouyang S."/>
            <person name="Schwartz D.C."/>
            <person name="Tanaka T."/>
            <person name="Wu J."/>
            <person name="Zhou S."/>
            <person name="Childs K.L."/>
            <person name="Davidson R.M."/>
            <person name="Lin H."/>
            <person name="Quesada-Ocampo L."/>
            <person name="Vaillancourt B."/>
            <person name="Sakai H."/>
            <person name="Lee S.S."/>
            <person name="Kim J."/>
            <person name="Numa H."/>
            <person name="Itoh T."/>
            <person name="Buell C.R."/>
            <person name="Matsumoto T."/>
        </authorList>
    </citation>
    <scope>NUCLEOTIDE SEQUENCE [LARGE SCALE GENOMIC DNA]</scope>
    <source>
        <strain evidence="3">cv. Nipponbare</strain>
    </source>
</reference>
<feature type="compositionally biased region" description="Pro residues" evidence="1">
    <location>
        <begin position="37"/>
        <end position="55"/>
    </location>
</feature>
<feature type="compositionally biased region" description="Polar residues" evidence="1">
    <location>
        <begin position="21"/>
        <end position="35"/>
    </location>
</feature>
<feature type="region of interest" description="Disordered" evidence="1">
    <location>
        <begin position="124"/>
        <end position="154"/>
    </location>
</feature>
<gene>
    <name evidence="2" type="ordered locus">Os03g0297850</name>
    <name evidence="2" type="ORF">OSNPB_030297850</name>
</gene>
<evidence type="ECO:0000256" key="1">
    <source>
        <dbReference type="SAM" id="MobiDB-lite"/>
    </source>
</evidence>
<dbReference type="PaxDb" id="39947-A0A0P0VWE9"/>
<organism evidence="2 3">
    <name type="scientific">Oryza sativa subsp. japonica</name>
    <name type="common">Rice</name>
    <dbReference type="NCBI Taxonomy" id="39947"/>
    <lineage>
        <taxon>Eukaryota</taxon>
        <taxon>Viridiplantae</taxon>
        <taxon>Streptophyta</taxon>
        <taxon>Embryophyta</taxon>
        <taxon>Tracheophyta</taxon>
        <taxon>Spermatophyta</taxon>
        <taxon>Magnoliopsida</taxon>
        <taxon>Liliopsida</taxon>
        <taxon>Poales</taxon>
        <taxon>Poaceae</taxon>
        <taxon>BOP clade</taxon>
        <taxon>Oryzoideae</taxon>
        <taxon>Oryzeae</taxon>
        <taxon>Oryzinae</taxon>
        <taxon>Oryza</taxon>
        <taxon>Oryza sativa</taxon>
    </lineage>
</organism>
<feature type="region of interest" description="Disordered" evidence="1">
    <location>
        <begin position="20"/>
        <end position="96"/>
    </location>
</feature>
<dbReference type="AlphaFoldDB" id="A0A0P0VWE9"/>
<name>A0A0P0VWE9_ORYSJ</name>
<protein>
    <submittedName>
        <fullName evidence="2">Os03g0297850 protein</fullName>
    </submittedName>
</protein>
<feature type="compositionally biased region" description="Acidic residues" evidence="1">
    <location>
        <begin position="76"/>
        <end position="89"/>
    </location>
</feature>
<proteinExistence type="predicted"/>